<dbReference type="GO" id="GO:0004930">
    <property type="term" value="F:G protein-coupled receptor activity"/>
    <property type="evidence" value="ECO:0007669"/>
    <property type="project" value="UniProtKB-KW"/>
</dbReference>
<dbReference type="Gene3D" id="1.20.1070.10">
    <property type="entry name" value="Rhodopsin 7-helix transmembrane proteins"/>
    <property type="match status" value="2"/>
</dbReference>
<feature type="transmembrane region" description="Helical" evidence="10">
    <location>
        <begin position="221"/>
        <end position="243"/>
    </location>
</feature>
<name>A0A210PVR6_MIZYE</name>
<evidence type="ECO:0000256" key="9">
    <source>
        <dbReference type="SAM" id="MobiDB-lite"/>
    </source>
</evidence>
<dbReference type="PANTHER" id="PTHR24243">
    <property type="entry name" value="G-PROTEIN COUPLED RECEPTOR"/>
    <property type="match status" value="1"/>
</dbReference>
<dbReference type="PANTHER" id="PTHR24243:SF230">
    <property type="entry name" value="G-PROTEIN COUPLED RECEPTORS FAMILY 1 PROFILE DOMAIN-CONTAINING PROTEIN"/>
    <property type="match status" value="1"/>
</dbReference>
<dbReference type="OrthoDB" id="9990906at2759"/>
<reference evidence="12 13" key="1">
    <citation type="journal article" date="2017" name="Nat. Ecol. Evol.">
        <title>Scallop genome provides insights into evolution of bilaterian karyotype and development.</title>
        <authorList>
            <person name="Wang S."/>
            <person name="Zhang J."/>
            <person name="Jiao W."/>
            <person name="Li J."/>
            <person name="Xun X."/>
            <person name="Sun Y."/>
            <person name="Guo X."/>
            <person name="Huan P."/>
            <person name="Dong B."/>
            <person name="Zhang L."/>
            <person name="Hu X."/>
            <person name="Sun X."/>
            <person name="Wang J."/>
            <person name="Zhao C."/>
            <person name="Wang Y."/>
            <person name="Wang D."/>
            <person name="Huang X."/>
            <person name="Wang R."/>
            <person name="Lv J."/>
            <person name="Li Y."/>
            <person name="Zhang Z."/>
            <person name="Liu B."/>
            <person name="Lu W."/>
            <person name="Hui Y."/>
            <person name="Liang J."/>
            <person name="Zhou Z."/>
            <person name="Hou R."/>
            <person name="Li X."/>
            <person name="Liu Y."/>
            <person name="Li H."/>
            <person name="Ning X."/>
            <person name="Lin Y."/>
            <person name="Zhao L."/>
            <person name="Xing Q."/>
            <person name="Dou J."/>
            <person name="Li Y."/>
            <person name="Mao J."/>
            <person name="Guo H."/>
            <person name="Dou H."/>
            <person name="Li T."/>
            <person name="Mu C."/>
            <person name="Jiang W."/>
            <person name="Fu Q."/>
            <person name="Fu X."/>
            <person name="Miao Y."/>
            <person name="Liu J."/>
            <person name="Yu Q."/>
            <person name="Li R."/>
            <person name="Liao H."/>
            <person name="Li X."/>
            <person name="Kong Y."/>
            <person name="Jiang Z."/>
            <person name="Chourrout D."/>
            <person name="Li R."/>
            <person name="Bao Z."/>
        </authorList>
    </citation>
    <scope>NUCLEOTIDE SEQUENCE [LARGE SCALE GENOMIC DNA]</scope>
    <source>
        <strain evidence="12 13">PY_sf001</strain>
    </source>
</reference>
<dbReference type="AlphaFoldDB" id="A0A210PVR6"/>
<feature type="transmembrane region" description="Helical" evidence="10">
    <location>
        <begin position="181"/>
        <end position="201"/>
    </location>
</feature>
<dbReference type="Pfam" id="PF00001">
    <property type="entry name" value="7tm_1"/>
    <property type="match status" value="1"/>
</dbReference>
<organism evidence="12 13">
    <name type="scientific">Mizuhopecten yessoensis</name>
    <name type="common">Japanese scallop</name>
    <name type="synonym">Patinopecten yessoensis</name>
    <dbReference type="NCBI Taxonomy" id="6573"/>
    <lineage>
        <taxon>Eukaryota</taxon>
        <taxon>Metazoa</taxon>
        <taxon>Spiralia</taxon>
        <taxon>Lophotrochozoa</taxon>
        <taxon>Mollusca</taxon>
        <taxon>Bivalvia</taxon>
        <taxon>Autobranchia</taxon>
        <taxon>Pteriomorphia</taxon>
        <taxon>Pectinida</taxon>
        <taxon>Pectinoidea</taxon>
        <taxon>Pectinidae</taxon>
        <taxon>Mizuhopecten</taxon>
    </lineage>
</organism>
<dbReference type="PROSITE" id="PS50262">
    <property type="entry name" value="G_PROTEIN_RECEP_F1_2"/>
    <property type="match status" value="1"/>
</dbReference>
<dbReference type="InterPro" id="IPR017452">
    <property type="entry name" value="GPCR_Rhodpsn_7TM"/>
</dbReference>
<comment type="similarity">
    <text evidence="8">Belongs to the G-protein coupled receptor 1 family.</text>
</comment>
<comment type="caution">
    <text evidence="12">The sequence shown here is derived from an EMBL/GenBank/DDBJ whole genome shotgun (WGS) entry which is preliminary data.</text>
</comment>
<gene>
    <name evidence="12" type="ORF">KP79_PYT04465</name>
</gene>
<keyword evidence="5 10" id="KW-0472">Membrane</keyword>
<evidence type="ECO:0000256" key="10">
    <source>
        <dbReference type="SAM" id="Phobius"/>
    </source>
</evidence>
<evidence type="ECO:0000256" key="6">
    <source>
        <dbReference type="ARBA" id="ARBA00023170"/>
    </source>
</evidence>
<proteinExistence type="inferred from homology"/>
<dbReference type="PROSITE" id="PS00237">
    <property type="entry name" value="G_PROTEIN_RECEP_F1_1"/>
    <property type="match status" value="1"/>
</dbReference>
<evidence type="ECO:0000256" key="7">
    <source>
        <dbReference type="ARBA" id="ARBA00023224"/>
    </source>
</evidence>
<keyword evidence="4 8" id="KW-0297">G-protein coupled receptor</keyword>
<feature type="compositionally biased region" description="Polar residues" evidence="9">
    <location>
        <begin position="301"/>
        <end position="314"/>
    </location>
</feature>
<keyword evidence="3 10" id="KW-1133">Transmembrane helix</keyword>
<feature type="transmembrane region" description="Helical" evidence="10">
    <location>
        <begin position="139"/>
        <end position="160"/>
    </location>
</feature>
<keyword evidence="6 8" id="KW-0675">Receptor</keyword>
<evidence type="ECO:0000256" key="1">
    <source>
        <dbReference type="ARBA" id="ARBA00004141"/>
    </source>
</evidence>
<sequence>MCVISSNRQIDATTVSMNSSTETPVVNTSLSSAILFNNMTTDFNTTTAASANSAPSIYDYGEYWAALYINKYYLYVIVAIGLPGNLAAVVTICNMRPLTSSSVYMVMLAIVDSVNLGLKILYLQLTLYNVQMGHAGCKVMFFCGTFFMHYANWILVAMTIERFLAIWLPLKVSELCTRTRAFLVMGLIAVPLLGLNLHFFWSTLENYWDYTKNLHEYARYFLFYQLVFVLSDFNHAINFYLYFLSGRKFRARFHAIICICRRKQISRRLGTTISHIASSRMSATEMTNGYSRRPPERKVFNENSRGSSPNTIGTENRTVQKLNNICESKNDKGKLTENEYM</sequence>
<dbReference type="Proteomes" id="UP000242188">
    <property type="component" value="Unassembled WGS sequence"/>
</dbReference>
<feature type="transmembrane region" description="Helical" evidence="10">
    <location>
        <begin position="72"/>
        <end position="92"/>
    </location>
</feature>
<keyword evidence="7 8" id="KW-0807">Transducer</keyword>
<feature type="region of interest" description="Disordered" evidence="9">
    <location>
        <begin position="286"/>
        <end position="314"/>
    </location>
</feature>
<feature type="transmembrane region" description="Helical" evidence="10">
    <location>
        <begin position="104"/>
        <end position="127"/>
    </location>
</feature>
<keyword evidence="13" id="KW-1185">Reference proteome</keyword>
<evidence type="ECO:0000256" key="8">
    <source>
        <dbReference type="RuleBase" id="RU000688"/>
    </source>
</evidence>
<evidence type="ECO:0000256" key="5">
    <source>
        <dbReference type="ARBA" id="ARBA00023136"/>
    </source>
</evidence>
<dbReference type="SUPFAM" id="SSF81321">
    <property type="entry name" value="Family A G protein-coupled receptor-like"/>
    <property type="match status" value="1"/>
</dbReference>
<protein>
    <recommendedName>
        <fullName evidence="11">G-protein coupled receptors family 1 profile domain-containing protein</fullName>
    </recommendedName>
</protein>
<evidence type="ECO:0000313" key="12">
    <source>
        <dbReference type="EMBL" id="OWF40588.1"/>
    </source>
</evidence>
<dbReference type="InterPro" id="IPR000276">
    <property type="entry name" value="GPCR_Rhodpsn"/>
</dbReference>
<feature type="domain" description="G-protein coupled receptors family 1 profile" evidence="11">
    <location>
        <begin position="84"/>
        <end position="190"/>
    </location>
</feature>
<dbReference type="PRINTS" id="PR00237">
    <property type="entry name" value="GPCRRHODOPSN"/>
</dbReference>
<evidence type="ECO:0000259" key="11">
    <source>
        <dbReference type="PROSITE" id="PS50262"/>
    </source>
</evidence>
<evidence type="ECO:0000256" key="2">
    <source>
        <dbReference type="ARBA" id="ARBA00022692"/>
    </source>
</evidence>
<keyword evidence="2 8" id="KW-0812">Transmembrane</keyword>
<comment type="subcellular location">
    <subcellularLocation>
        <location evidence="1">Membrane</location>
        <topology evidence="1">Multi-pass membrane protein</topology>
    </subcellularLocation>
</comment>
<dbReference type="EMBL" id="NEDP02005459">
    <property type="protein sequence ID" value="OWF40588.1"/>
    <property type="molecule type" value="Genomic_DNA"/>
</dbReference>
<accession>A0A210PVR6</accession>
<dbReference type="GO" id="GO:0005886">
    <property type="term" value="C:plasma membrane"/>
    <property type="evidence" value="ECO:0007669"/>
    <property type="project" value="TreeGrafter"/>
</dbReference>
<evidence type="ECO:0000256" key="3">
    <source>
        <dbReference type="ARBA" id="ARBA00022989"/>
    </source>
</evidence>
<evidence type="ECO:0000313" key="13">
    <source>
        <dbReference type="Proteomes" id="UP000242188"/>
    </source>
</evidence>
<evidence type="ECO:0000256" key="4">
    <source>
        <dbReference type="ARBA" id="ARBA00023040"/>
    </source>
</evidence>